<dbReference type="EMBL" id="BAABLM010000001">
    <property type="protein sequence ID" value="GAA4668228.1"/>
    <property type="molecule type" value="Genomic_DNA"/>
</dbReference>
<dbReference type="Gene3D" id="3.30.460.10">
    <property type="entry name" value="Beta Polymerase, domain 2"/>
    <property type="match status" value="1"/>
</dbReference>
<feature type="domain" description="Polymerase nucleotidyl transferase" evidence="1">
    <location>
        <begin position="29"/>
        <end position="63"/>
    </location>
</feature>
<sequence length="144" mass="15925">MEDMSARFAARRRQAARVTEEIERWARRTSEIRAAAIVGSYARGQERMSSDIDVLVLSDAPDEIADSAWFASLHPAAHLVRSGRWGPVHERRFRLRSGLIVELGFAPSTWADVPLDEGTARVLGDGHRILHDDGLLRKAAAALG</sequence>
<keyword evidence="3" id="KW-1185">Reference proteome</keyword>
<evidence type="ECO:0000313" key="3">
    <source>
        <dbReference type="Proteomes" id="UP001501295"/>
    </source>
</evidence>
<dbReference type="Pfam" id="PF01909">
    <property type="entry name" value="NTP_transf_2"/>
    <property type="match status" value="1"/>
</dbReference>
<evidence type="ECO:0000259" key="1">
    <source>
        <dbReference type="Pfam" id="PF01909"/>
    </source>
</evidence>
<dbReference type="Proteomes" id="UP001501295">
    <property type="component" value="Unassembled WGS sequence"/>
</dbReference>
<comment type="caution">
    <text evidence="2">The sequence shown here is derived from an EMBL/GenBank/DDBJ whole genome shotgun (WGS) entry which is preliminary data.</text>
</comment>
<accession>A0ABP8VQA6</accession>
<proteinExistence type="predicted"/>
<gene>
    <name evidence="2" type="ORF">GCM10025780_08520</name>
</gene>
<dbReference type="SUPFAM" id="SSF81301">
    <property type="entry name" value="Nucleotidyltransferase"/>
    <property type="match status" value="1"/>
</dbReference>
<organism evidence="2 3">
    <name type="scientific">Frondihabitans cladoniiphilus</name>
    <dbReference type="NCBI Taxonomy" id="715785"/>
    <lineage>
        <taxon>Bacteria</taxon>
        <taxon>Bacillati</taxon>
        <taxon>Actinomycetota</taxon>
        <taxon>Actinomycetes</taxon>
        <taxon>Micrococcales</taxon>
        <taxon>Microbacteriaceae</taxon>
        <taxon>Frondihabitans</taxon>
    </lineage>
</organism>
<reference evidence="3" key="1">
    <citation type="journal article" date="2019" name="Int. J. Syst. Evol. Microbiol.">
        <title>The Global Catalogue of Microorganisms (GCM) 10K type strain sequencing project: providing services to taxonomists for standard genome sequencing and annotation.</title>
        <authorList>
            <consortium name="The Broad Institute Genomics Platform"/>
            <consortium name="The Broad Institute Genome Sequencing Center for Infectious Disease"/>
            <person name="Wu L."/>
            <person name="Ma J."/>
        </authorList>
    </citation>
    <scope>NUCLEOTIDE SEQUENCE [LARGE SCALE GENOMIC DNA]</scope>
    <source>
        <strain evidence="3">JCM 18956</strain>
    </source>
</reference>
<dbReference type="InterPro" id="IPR043519">
    <property type="entry name" value="NT_sf"/>
</dbReference>
<name>A0ABP8VQA6_9MICO</name>
<dbReference type="InterPro" id="IPR002934">
    <property type="entry name" value="Polymerase_NTP_transf_dom"/>
</dbReference>
<dbReference type="CDD" id="cd05403">
    <property type="entry name" value="NT_KNTase_like"/>
    <property type="match status" value="1"/>
</dbReference>
<evidence type="ECO:0000313" key="2">
    <source>
        <dbReference type="EMBL" id="GAA4668228.1"/>
    </source>
</evidence>
<protein>
    <recommendedName>
        <fullName evidence="1">Polymerase nucleotidyl transferase domain-containing protein</fullName>
    </recommendedName>
</protein>